<proteinExistence type="predicted"/>
<dbReference type="Proteomes" id="UP001230649">
    <property type="component" value="Unassembled WGS sequence"/>
</dbReference>
<sequence length="982" mass="108310">MSATMMYGAQSSAKPVLDIGDNAAENSFCRFFENMPPRLPGTVRLFDRGEYFSAHGQDALMIASQVYKTTNVIKYLGAGGASKASSSISNVNGMTAKGLPSLTLSMALAKGFLREALTSRQMRVEIWESSGGIQRNASKWQLGKEASPGNLQQLEDLLFSNIDNLSSPLVMAVKLTLANGGTTRIVGVAFADASSRKLGVSEFLDDEMFSNLESLVIQLGIKECLIAETQETKLGREGTGKGKKAAPIEIDSETVPSAPKLPKGKGRDEHDLMKLIGVIERCGVVITEVQGGMFNASGVEQDMKKLLHSSLNPLAMPEFELKVAMSSLAAIISYLDLADAIPHHGQWRLLHHDLSQYMKLDASALKALNLMPNPMELGGNKNMSLYGLLNHCRTAQGQRLLAMWLKQPLVNLHEIEKRQDMVEAFVEDHTTRRSLQSDCLKPMPDFNRLTKRFNRGIASLEDVVRVYQAVSKLPQMIALLENTQPNKQEQLDLIERTFIAPLREHNQSLEQYCTMVEETIDLDELAHHNFVLQAAFDPALEDIKSKLMGVMDGLDEEHDNVANATGIDKEKKLHLEKHHVYGYSLRVTKAEVTKIKGKGYIDLATQKSGTIFTTRKLKALSEEHIELTQLYEKTQRGLVKEVVAIAASYTPILEALDSLVASLDVIVSFAHVSDNAPIAYVKPKVNAMGTGDLVVKQARHPCLEVQDDINFIANDHVMLKGSGEFQILTGPNMGGKSTYIRQVGVIALMAQVGCFVPAEEATLPVFDSILARVGAGDSQLKGVSTFMAEMLETAAILKASNVAEQARARHIATTIHCFCLFATHFHELTTLSQSLPHVKNYHVVAHVTQKEENTKERDITLLYKVEEGVCDQSFGIHVAELANFPESVVRLAKRKADELEDFGDGTETGDVFAKISKQETDEGTQIVQEFFNAWKALDDTEARMADDEDPAEAEQKILQQVVAQFKDKLEGNAWVKTVLENF</sequence>
<protein>
    <submittedName>
        <fullName evidence="1">Uncharacterized protein</fullName>
    </submittedName>
</protein>
<dbReference type="EMBL" id="JASBWS010000054">
    <property type="protein sequence ID" value="KAJ9104285.1"/>
    <property type="molecule type" value="Genomic_DNA"/>
</dbReference>
<gene>
    <name evidence="1" type="ORF">QFC20_004567</name>
</gene>
<evidence type="ECO:0000313" key="2">
    <source>
        <dbReference type="Proteomes" id="UP001230649"/>
    </source>
</evidence>
<organism evidence="1 2">
    <name type="scientific">Naganishia adeliensis</name>
    <dbReference type="NCBI Taxonomy" id="92952"/>
    <lineage>
        <taxon>Eukaryota</taxon>
        <taxon>Fungi</taxon>
        <taxon>Dikarya</taxon>
        <taxon>Basidiomycota</taxon>
        <taxon>Agaricomycotina</taxon>
        <taxon>Tremellomycetes</taxon>
        <taxon>Filobasidiales</taxon>
        <taxon>Filobasidiaceae</taxon>
        <taxon>Naganishia</taxon>
    </lineage>
</organism>
<keyword evidence="2" id="KW-1185">Reference proteome</keyword>
<evidence type="ECO:0000313" key="1">
    <source>
        <dbReference type="EMBL" id="KAJ9104285.1"/>
    </source>
</evidence>
<comment type="caution">
    <text evidence="1">The sequence shown here is derived from an EMBL/GenBank/DDBJ whole genome shotgun (WGS) entry which is preliminary data.</text>
</comment>
<accession>A0ACC2VYW5</accession>
<name>A0ACC2VYW5_9TREE</name>
<reference evidence="1" key="1">
    <citation type="submission" date="2023-04" db="EMBL/GenBank/DDBJ databases">
        <title>Draft Genome sequencing of Naganishia species isolated from polar environments using Oxford Nanopore Technology.</title>
        <authorList>
            <person name="Leo P."/>
            <person name="Venkateswaran K."/>
        </authorList>
    </citation>
    <scope>NUCLEOTIDE SEQUENCE</scope>
    <source>
        <strain evidence="1">MNA-CCFEE 5262</strain>
    </source>
</reference>